<evidence type="ECO:0000313" key="2">
    <source>
        <dbReference type="EMBL" id="CZR63079.1"/>
    </source>
</evidence>
<protein>
    <submittedName>
        <fullName evidence="2">Uncharacterized protein</fullName>
    </submittedName>
</protein>
<accession>A0A1L7XDF7</accession>
<gene>
    <name evidence="2" type="ORF">PAC_12976</name>
</gene>
<dbReference type="Proteomes" id="UP000184330">
    <property type="component" value="Unassembled WGS sequence"/>
</dbReference>
<organism evidence="2 3">
    <name type="scientific">Phialocephala subalpina</name>
    <dbReference type="NCBI Taxonomy" id="576137"/>
    <lineage>
        <taxon>Eukaryota</taxon>
        <taxon>Fungi</taxon>
        <taxon>Dikarya</taxon>
        <taxon>Ascomycota</taxon>
        <taxon>Pezizomycotina</taxon>
        <taxon>Leotiomycetes</taxon>
        <taxon>Helotiales</taxon>
        <taxon>Mollisiaceae</taxon>
        <taxon>Phialocephala</taxon>
        <taxon>Phialocephala fortinii species complex</taxon>
    </lineage>
</organism>
<name>A0A1L7XDF7_9HELO</name>
<sequence>MYTSPANNGTEASIVWRVAFQKCGGKLYIHHMNLHLLDSGLVALQELRNVYRRTKIQPPYSCWDRTCFFWKPIVEVATLSTNSTHDLERQKGTRQVFVTHRQEDVELTAAFHDPQLLETAQDFVKANTRFSINNTSPSMGKDVLLIGLRMNWISVFVLVFLNIVVCLGSGIIVGYVTRRVDLGVAVTSGVAAVVACIQAVLVLLYK</sequence>
<dbReference type="OrthoDB" id="3545575at2759"/>
<feature type="transmembrane region" description="Helical" evidence="1">
    <location>
        <begin position="152"/>
        <end position="176"/>
    </location>
</feature>
<proteinExistence type="predicted"/>
<evidence type="ECO:0000256" key="1">
    <source>
        <dbReference type="SAM" id="Phobius"/>
    </source>
</evidence>
<keyword evidence="3" id="KW-1185">Reference proteome</keyword>
<keyword evidence="1" id="KW-1133">Transmembrane helix</keyword>
<feature type="transmembrane region" description="Helical" evidence="1">
    <location>
        <begin position="182"/>
        <end position="205"/>
    </location>
</feature>
<dbReference type="EMBL" id="FJOG01000022">
    <property type="protein sequence ID" value="CZR63079.1"/>
    <property type="molecule type" value="Genomic_DNA"/>
</dbReference>
<keyword evidence="1" id="KW-0472">Membrane</keyword>
<keyword evidence="1" id="KW-0812">Transmembrane</keyword>
<evidence type="ECO:0000313" key="3">
    <source>
        <dbReference type="Proteomes" id="UP000184330"/>
    </source>
</evidence>
<reference evidence="2 3" key="1">
    <citation type="submission" date="2016-03" db="EMBL/GenBank/DDBJ databases">
        <authorList>
            <person name="Ploux O."/>
        </authorList>
    </citation>
    <scope>NUCLEOTIDE SEQUENCE [LARGE SCALE GENOMIC DNA]</scope>
    <source>
        <strain evidence="2 3">UAMH 11012</strain>
    </source>
</reference>
<dbReference type="AlphaFoldDB" id="A0A1L7XDF7"/>